<keyword evidence="1" id="KW-0472">Membrane</keyword>
<keyword evidence="1" id="KW-1133">Transmembrane helix</keyword>
<dbReference type="OMA" id="ANCLGCC"/>
<dbReference type="PANTHER" id="PTHR11360">
    <property type="entry name" value="MONOCARBOXYLATE TRANSPORTER"/>
    <property type="match status" value="1"/>
</dbReference>
<feature type="transmembrane region" description="Helical" evidence="1">
    <location>
        <begin position="27"/>
        <end position="53"/>
    </location>
</feature>
<dbReference type="InterPro" id="IPR050327">
    <property type="entry name" value="Proton-linked_MCT"/>
</dbReference>
<evidence type="ECO:0000313" key="4">
    <source>
        <dbReference type="WBParaSite" id="ACOC_0000166301-mRNA-1"/>
    </source>
</evidence>
<name>A0A158PE88_ANGCS</name>
<dbReference type="Proteomes" id="UP000267027">
    <property type="component" value="Unassembled WGS sequence"/>
</dbReference>
<dbReference type="SUPFAM" id="SSF103473">
    <property type="entry name" value="MFS general substrate transporter"/>
    <property type="match status" value="1"/>
</dbReference>
<evidence type="ECO:0000313" key="3">
    <source>
        <dbReference type="Proteomes" id="UP000267027"/>
    </source>
</evidence>
<accession>A0A158PE88</accession>
<dbReference type="PANTHER" id="PTHR11360:SF299">
    <property type="entry name" value="GEM-1"/>
    <property type="match status" value="1"/>
</dbReference>
<dbReference type="AlphaFoldDB" id="A0A158PE88"/>
<evidence type="ECO:0000256" key="1">
    <source>
        <dbReference type="SAM" id="Phobius"/>
    </source>
</evidence>
<protein>
    <submittedName>
        <fullName evidence="4">MFS domain-containing protein</fullName>
    </submittedName>
</protein>
<sequence length="95" mass="10326">MFLCDTSDTSTSQSSLTEKPKYLNGGYGWVVVGFSFVLHFIADGLSFSFGVLFPKIQERFEAKRFGASSVASLFLSLPLLLGPIAGFITDVCDCK</sequence>
<dbReference type="GO" id="GO:0008028">
    <property type="term" value="F:monocarboxylic acid transmembrane transporter activity"/>
    <property type="evidence" value="ECO:0007669"/>
    <property type="project" value="TreeGrafter"/>
</dbReference>
<keyword evidence="3" id="KW-1185">Reference proteome</keyword>
<dbReference type="InterPro" id="IPR036259">
    <property type="entry name" value="MFS_trans_sf"/>
</dbReference>
<dbReference type="WBParaSite" id="ACOC_0000166301-mRNA-1">
    <property type="protein sequence ID" value="ACOC_0000166301-mRNA-1"/>
    <property type="gene ID" value="ACOC_0000166301"/>
</dbReference>
<organism evidence="4">
    <name type="scientific">Angiostrongylus costaricensis</name>
    <name type="common">Nematode worm</name>
    <dbReference type="NCBI Taxonomy" id="334426"/>
    <lineage>
        <taxon>Eukaryota</taxon>
        <taxon>Metazoa</taxon>
        <taxon>Ecdysozoa</taxon>
        <taxon>Nematoda</taxon>
        <taxon>Chromadorea</taxon>
        <taxon>Rhabditida</taxon>
        <taxon>Rhabditina</taxon>
        <taxon>Rhabditomorpha</taxon>
        <taxon>Strongyloidea</taxon>
        <taxon>Metastrongylidae</taxon>
        <taxon>Angiostrongylus</taxon>
    </lineage>
</organism>
<reference evidence="2 3" key="2">
    <citation type="submission" date="2018-11" db="EMBL/GenBank/DDBJ databases">
        <authorList>
            <consortium name="Pathogen Informatics"/>
        </authorList>
    </citation>
    <scope>NUCLEOTIDE SEQUENCE [LARGE SCALE GENOMIC DNA]</scope>
    <source>
        <strain evidence="2 3">Costa Rica</strain>
    </source>
</reference>
<feature type="transmembrane region" description="Helical" evidence="1">
    <location>
        <begin position="65"/>
        <end position="88"/>
    </location>
</feature>
<dbReference type="OrthoDB" id="410267at2759"/>
<keyword evidence="1" id="KW-0812">Transmembrane</keyword>
<dbReference type="EMBL" id="UYYA01000264">
    <property type="protein sequence ID" value="VDM53249.1"/>
    <property type="molecule type" value="Genomic_DNA"/>
</dbReference>
<proteinExistence type="predicted"/>
<evidence type="ECO:0000313" key="2">
    <source>
        <dbReference type="EMBL" id="VDM53249.1"/>
    </source>
</evidence>
<gene>
    <name evidence="2" type="ORF">ACOC_LOCUS1664</name>
</gene>
<reference evidence="4" key="1">
    <citation type="submission" date="2016-04" db="UniProtKB">
        <authorList>
            <consortium name="WormBaseParasite"/>
        </authorList>
    </citation>
    <scope>IDENTIFICATION</scope>
</reference>